<dbReference type="PANTHER" id="PTHR44858:SF1">
    <property type="entry name" value="UDP-N-ACETYLGLUCOSAMINE--PEPTIDE N-ACETYLGLUCOSAMINYLTRANSFERASE SPINDLY-RELATED"/>
    <property type="match status" value="1"/>
</dbReference>
<dbReference type="SUPFAM" id="SSF48452">
    <property type="entry name" value="TPR-like"/>
    <property type="match status" value="1"/>
</dbReference>
<dbReference type="InterPro" id="IPR011990">
    <property type="entry name" value="TPR-like_helical_dom_sf"/>
</dbReference>
<dbReference type="SMART" id="SM00028">
    <property type="entry name" value="TPR"/>
    <property type="match status" value="4"/>
</dbReference>
<dbReference type="InterPro" id="IPR019734">
    <property type="entry name" value="TPR_rpt"/>
</dbReference>
<keyword evidence="4" id="KW-0472">Membrane</keyword>
<dbReference type="RefSeq" id="WP_088553298.1">
    <property type="nucleotide sequence ID" value="NZ_BDGJ01000035.1"/>
</dbReference>
<dbReference type="AlphaFoldDB" id="A0A1Z5HRC3"/>
<evidence type="ECO:0000313" key="5">
    <source>
        <dbReference type="EMBL" id="GAW91820.1"/>
    </source>
</evidence>
<evidence type="ECO:0000256" key="1">
    <source>
        <dbReference type="ARBA" id="ARBA00022737"/>
    </source>
</evidence>
<name>A0A1Z5HRC3_9FIRM</name>
<evidence type="ECO:0000256" key="3">
    <source>
        <dbReference type="PROSITE-ProRule" id="PRU00339"/>
    </source>
</evidence>
<dbReference type="Proteomes" id="UP000197032">
    <property type="component" value="Unassembled WGS sequence"/>
</dbReference>
<accession>A0A1Z5HRC3</accession>
<sequence>MAEVTPAVDQSHGGKPKSDKVHPLYAYTVIVASTVLIFFVGILIGKNFFWENWDRRAFAERQLEIALEQVKADPKNPDKLVNLGWWYLRNGEYNKAVAEYQKAINLDSQHFPAYFNLGLAYMQVEKWDLALDAFDRAILIQPRSYAPYLNKGIIYNHIGEYEKAIEELKKAYELNRGQAEIVYNIGYAYEKLGNIEEAIYQYQAALQFDPKYEEARKALQRLQGRNQ</sequence>
<comment type="caution">
    <text evidence="5">The sequence shown here is derived from an EMBL/GenBank/DDBJ whole genome shotgun (WGS) entry which is preliminary data.</text>
</comment>
<proteinExistence type="predicted"/>
<dbReference type="PROSITE" id="PS50005">
    <property type="entry name" value="TPR"/>
    <property type="match status" value="4"/>
</dbReference>
<feature type="repeat" description="TPR" evidence="3">
    <location>
        <begin position="77"/>
        <end position="110"/>
    </location>
</feature>
<evidence type="ECO:0000256" key="4">
    <source>
        <dbReference type="SAM" id="Phobius"/>
    </source>
</evidence>
<feature type="repeat" description="TPR" evidence="3">
    <location>
        <begin position="111"/>
        <end position="144"/>
    </location>
</feature>
<dbReference type="Gene3D" id="1.25.40.10">
    <property type="entry name" value="Tetratricopeptide repeat domain"/>
    <property type="match status" value="2"/>
</dbReference>
<reference evidence="6" key="1">
    <citation type="journal article" date="2017" name="Appl. Environ. Microbiol.">
        <title>Genomic analysis of Calderihabitans maritimus KKC1, a thermophilic hydrogenogenic carboxydotrophic bacterium isolated from marine sediment.</title>
        <authorList>
            <person name="Omae K."/>
            <person name="Yoneda Y."/>
            <person name="Fukuyama Y."/>
            <person name="Yoshida T."/>
            <person name="Sako Y."/>
        </authorList>
    </citation>
    <scope>NUCLEOTIDE SEQUENCE [LARGE SCALE GENOMIC DNA]</scope>
    <source>
        <strain evidence="6">KKC1</strain>
    </source>
</reference>
<keyword evidence="4" id="KW-1133">Transmembrane helix</keyword>
<keyword evidence="2 3" id="KW-0802">TPR repeat</keyword>
<dbReference type="InterPro" id="IPR050498">
    <property type="entry name" value="Ycf3"/>
</dbReference>
<keyword evidence="4" id="KW-0812">Transmembrane</keyword>
<feature type="transmembrane region" description="Helical" evidence="4">
    <location>
        <begin position="24"/>
        <end position="45"/>
    </location>
</feature>
<gene>
    <name evidence="5" type="ORF">KKC1_09800</name>
</gene>
<dbReference type="OrthoDB" id="9793831at2"/>
<evidence type="ECO:0000313" key="6">
    <source>
        <dbReference type="Proteomes" id="UP000197032"/>
    </source>
</evidence>
<dbReference type="PROSITE" id="PS50293">
    <property type="entry name" value="TPR_REGION"/>
    <property type="match status" value="2"/>
</dbReference>
<feature type="repeat" description="TPR" evidence="3">
    <location>
        <begin position="145"/>
        <end position="178"/>
    </location>
</feature>
<dbReference type="EMBL" id="BDGJ01000035">
    <property type="protein sequence ID" value="GAW91820.1"/>
    <property type="molecule type" value="Genomic_DNA"/>
</dbReference>
<organism evidence="5 6">
    <name type="scientific">Calderihabitans maritimus</name>
    <dbReference type="NCBI Taxonomy" id="1246530"/>
    <lineage>
        <taxon>Bacteria</taxon>
        <taxon>Bacillati</taxon>
        <taxon>Bacillota</taxon>
        <taxon>Clostridia</taxon>
        <taxon>Neomoorellales</taxon>
        <taxon>Calderihabitantaceae</taxon>
        <taxon>Calderihabitans</taxon>
    </lineage>
</organism>
<keyword evidence="1" id="KW-0677">Repeat</keyword>
<protein>
    <submittedName>
        <fullName evidence="5">Uncharacterized protein</fullName>
    </submittedName>
</protein>
<dbReference type="Pfam" id="PF13414">
    <property type="entry name" value="TPR_11"/>
    <property type="match status" value="2"/>
</dbReference>
<dbReference type="PANTHER" id="PTHR44858">
    <property type="entry name" value="TETRATRICOPEPTIDE REPEAT PROTEIN 6"/>
    <property type="match status" value="1"/>
</dbReference>
<feature type="repeat" description="TPR" evidence="3">
    <location>
        <begin position="179"/>
        <end position="212"/>
    </location>
</feature>
<evidence type="ECO:0000256" key="2">
    <source>
        <dbReference type="ARBA" id="ARBA00022803"/>
    </source>
</evidence>
<keyword evidence="6" id="KW-1185">Reference proteome</keyword>